<keyword evidence="5 8" id="KW-1133">Transmembrane helix</keyword>
<organism evidence="9 11">
    <name type="scientific">Punica granatum</name>
    <name type="common">Pomegranate</name>
    <dbReference type="NCBI Taxonomy" id="22663"/>
    <lineage>
        <taxon>Eukaryota</taxon>
        <taxon>Viridiplantae</taxon>
        <taxon>Streptophyta</taxon>
        <taxon>Embryophyta</taxon>
        <taxon>Tracheophyta</taxon>
        <taxon>Spermatophyta</taxon>
        <taxon>Magnoliopsida</taxon>
        <taxon>eudicotyledons</taxon>
        <taxon>Gunneridae</taxon>
        <taxon>Pentapetalae</taxon>
        <taxon>rosids</taxon>
        <taxon>malvids</taxon>
        <taxon>Myrtales</taxon>
        <taxon>Lythraceae</taxon>
        <taxon>Punica</taxon>
    </lineage>
</organism>
<evidence type="ECO:0000313" key="9">
    <source>
        <dbReference type="EMBL" id="OWM76429.1"/>
    </source>
</evidence>
<comment type="caution">
    <text evidence="9">The sequence shown here is derived from an EMBL/GenBank/DDBJ whole genome shotgun (WGS) entry which is preliminary data.</text>
</comment>
<keyword evidence="4" id="KW-0611">Plant defense</keyword>
<dbReference type="PANTHER" id="PTHR31942:SF49">
    <property type="entry name" value="MLO-LIKE PROTEIN 8"/>
    <property type="match status" value="1"/>
</dbReference>
<keyword evidence="12" id="KW-1185">Reference proteome</keyword>
<dbReference type="EMBL" id="MTKT01003206">
    <property type="protein sequence ID" value="OWM76429.1"/>
    <property type="molecule type" value="Genomic_DNA"/>
</dbReference>
<reference evidence="10 12" key="3">
    <citation type="submission" date="2017-11" db="EMBL/GenBank/DDBJ databases">
        <title>De-novo sequencing of pomegranate (Punica granatum L.) genome.</title>
        <authorList>
            <person name="Akparov Z."/>
            <person name="Amiraslanov A."/>
            <person name="Hajiyeva S."/>
            <person name="Abbasov M."/>
            <person name="Kaur K."/>
            <person name="Hamwieh A."/>
            <person name="Solovyev V."/>
            <person name="Salamov A."/>
            <person name="Braich B."/>
            <person name="Kosarev P."/>
            <person name="Mahmoud A."/>
            <person name="Hajiyev E."/>
            <person name="Babayeva S."/>
            <person name="Izzatullayeva V."/>
            <person name="Mammadov A."/>
            <person name="Mammadov A."/>
            <person name="Sharifova S."/>
            <person name="Ojaghi J."/>
            <person name="Eynullazada K."/>
            <person name="Bayramov B."/>
            <person name="Abdulazimova A."/>
            <person name="Shahmuradov I."/>
        </authorList>
    </citation>
    <scope>NUCLEOTIDE SEQUENCE [LARGE SCALE GENOMIC DNA]</scope>
    <source>
        <strain evidence="10">AG2017</strain>
        <strain evidence="12">cv. AG2017</strain>
        <tissue evidence="10">Leaf</tissue>
    </source>
</reference>
<evidence type="ECO:0000256" key="2">
    <source>
        <dbReference type="ARBA" id="ARBA00006574"/>
    </source>
</evidence>
<dbReference type="STRING" id="22663.A0A218WVA2"/>
<evidence type="ECO:0000256" key="5">
    <source>
        <dbReference type="ARBA" id="ARBA00022989"/>
    </source>
</evidence>
<keyword evidence="6 8" id="KW-0472">Membrane</keyword>
<evidence type="ECO:0000256" key="3">
    <source>
        <dbReference type="ARBA" id="ARBA00022692"/>
    </source>
</evidence>
<reference evidence="11" key="1">
    <citation type="journal article" date="2017" name="Plant J.">
        <title>The pomegranate (Punica granatum L.) genome and the genomics of punicalagin biosynthesis.</title>
        <authorList>
            <person name="Qin G."/>
            <person name="Xu C."/>
            <person name="Ming R."/>
            <person name="Tang H."/>
            <person name="Guyot R."/>
            <person name="Kramer E.M."/>
            <person name="Hu Y."/>
            <person name="Yi X."/>
            <person name="Qi Y."/>
            <person name="Xu X."/>
            <person name="Gao Z."/>
            <person name="Pan H."/>
            <person name="Jian J."/>
            <person name="Tian Y."/>
            <person name="Yue Z."/>
            <person name="Xu Y."/>
        </authorList>
    </citation>
    <scope>NUCLEOTIDE SEQUENCE [LARGE SCALE GENOMIC DNA]</scope>
    <source>
        <strain evidence="11">cv. Dabenzi</strain>
    </source>
</reference>
<comment type="similarity">
    <text evidence="2">Belongs to the MLO family.</text>
</comment>
<dbReference type="GO" id="GO:0006952">
    <property type="term" value="P:defense response"/>
    <property type="evidence" value="ECO:0007669"/>
    <property type="project" value="UniProtKB-KW"/>
</dbReference>
<evidence type="ECO:0000256" key="8">
    <source>
        <dbReference type="SAM" id="Phobius"/>
    </source>
</evidence>
<gene>
    <name evidence="9" type="ORF">CDL15_Pgr023972</name>
    <name evidence="10" type="ORF">CRG98_025872</name>
</gene>
<evidence type="ECO:0000256" key="4">
    <source>
        <dbReference type="ARBA" id="ARBA00022821"/>
    </source>
</evidence>
<accession>A0A218WVA2</accession>
<dbReference type="Proteomes" id="UP000197138">
    <property type="component" value="Unassembled WGS sequence"/>
</dbReference>
<evidence type="ECO:0000313" key="12">
    <source>
        <dbReference type="Proteomes" id="UP000233551"/>
    </source>
</evidence>
<dbReference type="Pfam" id="PF03094">
    <property type="entry name" value="Mlo"/>
    <property type="match status" value="1"/>
</dbReference>
<protein>
    <submittedName>
        <fullName evidence="9">Uncharacterized protein</fullName>
    </submittedName>
</protein>
<dbReference type="EMBL" id="PGOL01001841">
    <property type="protein sequence ID" value="PKI53742.1"/>
    <property type="molecule type" value="Genomic_DNA"/>
</dbReference>
<proteinExistence type="inferred from homology"/>
<dbReference type="AlphaFoldDB" id="A0A218WVA2"/>
<evidence type="ECO:0000256" key="6">
    <source>
        <dbReference type="ARBA" id="ARBA00023136"/>
    </source>
</evidence>
<evidence type="ECO:0000256" key="1">
    <source>
        <dbReference type="ARBA" id="ARBA00004141"/>
    </source>
</evidence>
<name>A0A218WVA2_PUNGR</name>
<comment type="subcellular location">
    <subcellularLocation>
        <location evidence="1">Membrane</location>
        <topology evidence="1">Multi-pass membrane protein</topology>
    </subcellularLocation>
</comment>
<feature type="transmembrane region" description="Helical" evidence="8">
    <location>
        <begin position="45"/>
        <end position="64"/>
    </location>
</feature>
<sequence length="97" mass="10804">MGLRRHCAVIIIISIVLEKFLHKVGTWLTEKHKKALFNAPKKVKAELMVLGIFSILLTFGKSYITRICIPQNVADTMLPCRANGVLTTHRRGGDSSS</sequence>
<evidence type="ECO:0000313" key="10">
    <source>
        <dbReference type="EMBL" id="PKI53742.1"/>
    </source>
</evidence>
<keyword evidence="3 8" id="KW-0812">Transmembrane</keyword>
<keyword evidence="7" id="KW-0568">Pathogenesis-related protein</keyword>
<evidence type="ECO:0000313" key="11">
    <source>
        <dbReference type="Proteomes" id="UP000197138"/>
    </source>
</evidence>
<dbReference type="PANTHER" id="PTHR31942">
    <property type="entry name" value="MLO-LIKE PROTEIN 1"/>
    <property type="match status" value="1"/>
</dbReference>
<dbReference type="Proteomes" id="UP000233551">
    <property type="component" value="Unassembled WGS sequence"/>
</dbReference>
<reference evidence="9" key="2">
    <citation type="submission" date="2017-06" db="EMBL/GenBank/DDBJ databases">
        <title>The pomegranate genome and the genomics of punicalagin biosynthesis.</title>
        <authorList>
            <person name="Xu C."/>
        </authorList>
    </citation>
    <scope>NUCLEOTIDE SEQUENCE [LARGE SCALE GENOMIC DNA]</scope>
    <source>
        <tissue evidence="9">Fresh leaf</tissue>
    </source>
</reference>
<evidence type="ECO:0000256" key="7">
    <source>
        <dbReference type="ARBA" id="ARBA00023265"/>
    </source>
</evidence>
<dbReference type="InterPro" id="IPR004326">
    <property type="entry name" value="Mlo"/>
</dbReference>
<dbReference type="GO" id="GO:0016020">
    <property type="term" value="C:membrane"/>
    <property type="evidence" value="ECO:0007669"/>
    <property type="project" value="UniProtKB-SubCell"/>
</dbReference>